<dbReference type="AlphaFoldDB" id="A0AAD8S378"/>
<dbReference type="EMBL" id="JAUUTY010000004">
    <property type="protein sequence ID" value="KAK1644098.1"/>
    <property type="molecule type" value="Genomic_DNA"/>
</dbReference>
<name>A0AAD8S378_LOLMU</name>
<protein>
    <submittedName>
        <fullName evidence="2">Uncharacterized protein</fullName>
    </submittedName>
</protein>
<gene>
    <name evidence="2" type="ORF">QYE76_061903</name>
</gene>
<evidence type="ECO:0000256" key="1">
    <source>
        <dbReference type="SAM" id="Coils"/>
    </source>
</evidence>
<evidence type="ECO:0000313" key="2">
    <source>
        <dbReference type="EMBL" id="KAK1644098.1"/>
    </source>
</evidence>
<dbReference type="Proteomes" id="UP001231189">
    <property type="component" value="Unassembled WGS sequence"/>
</dbReference>
<keyword evidence="1" id="KW-0175">Coiled coil</keyword>
<comment type="caution">
    <text evidence="2">The sequence shown here is derived from an EMBL/GenBank/DDBJ whole genome shotgun (WGS) entry which is preliminary data.</text>
</comment>
<evidence type="ECO:0000313" key="3">
    <source>
        <dbReference type="Proteomes" id="UP001231189"/>
    </source>
</evidence>
<feature type="coiled-coil region" evidence="1">
    <location>
        <begin position="134"/>
        <end position="164"/>
    </location>
</feature>
<sequence length="347" mass="39338">MRLRRAVKELDNAWFDSTNNLRLTADARKVLFEELLWEHGTSLRHMISAKLSRKLPLRLSRSSSPPPNVRLSYSPHQEELGAQKTSYQELKSQFIQLGLDHAKALKAAEADAAGKMHEALEDAGNFNMVLQAGLEESAKALKGAEDKAARLEAERKEYDRLITQTDAHAFRLFPDSQAFAIKRVEEHRPPSSSGLYGWRSGADTFTLIGDRLRVRRRIREWRCSLPFAIRTPRPCSWYPELNLDALTGVRGAKPIRTRSSPLSGRSRVPHREYADMRTFIPDVKDYLDEEEDEADEEPRAMPVFGDAPPEALLPDDLLLNVCLCYVCWSCFVSKQCSLNSTPVCRGL</sequence>
<organism evidence="2 3">
    <name type="scientific">Lolium multiflorum</name>
    <name type="common">Italian ryegrass</name>
    <name type="synonym">Lolium perenne subsp. multiflorum</name>
    <dbReference type="NCBI Taxonomy" id="4521"/>
    <lineage>
        <taxon>Eukaryota</taxon>
        <taxon>Viridiplantae</taxon>
        <taxon>Streptophyta</taxon>
        <taxon>Embryophyta</taxon>
        <taxon>Tracheophyta</taxon>
        <taxon>Spermatophyta</taxon>
        <taxon>Magnoliopsida</taxon>
        <taxon>Liliopsida</taxon>
        <taxon>Poales</taxon>
        <taxon>Poaceae</taxon>
        <taxon>BOP clade</taxon>
        <taxon>Pooideae</taxon>
        <taxon>Poodae</taxon>
        <taxon>Poeae</taxon>
        <taxon>Poeae Chloroplast Group 2 (Poeae type)</taxon>
        <taxon>Loliodinae</taxon>
        <taxon>Loliinae</taxon>
        <taxon>Lolium</taxon>
    </lineage>
</organism>
<reference evidence="2" key="1">
    <citation type="submission" date="2023-07" db="EMBL/GenBank/DDBJ databases">
        <title>A chromosome-level genome assembly of Lolium multiflorum.</title>
        <authorList>
            <person name="Chen Y."/>
            <person name="Copetti D."/>
            <person name="Kolliker R."/>
            <person name="Studer B."/>
        </authorList>
    </citation>
    <scope>NUCLEOTIDE SEQUENCE</scope>
    <source>
        <strain evidence="2">02402/16</strain>
        <tissue evidence="2">Leaf</tissue>
    </source>
</reference>
<proteinExistence type="predicted"/>
<accession>A0AAD8S378</accession>
<keyword evidence="3" id="KW-1185">Reference proteome</keyword>